<evidence type="ECO:0000256" key="1">
    <source>
        <dbReference type="ARBA" id="ARBA00004613"/>
    </source>
</evidence>
<dbReference type="AlphaFoldDB" id="A0A8S4NJA6"/>
<evidence type="ECO:0000256" key="2">
    <source>
        <dbReference type="ARBA" id="ARBA00008768"/>
    </source>
</evidence>
<dbReference type="Gene3D" id="2.10.22.10">
    <property type="entry name" value="Antistasin, domain 1"/>
    <property type="match status" value="1"/>
</dbReference>
<keyword evidence="6" id="KW-0732">Signal</keyword>
<dbReference type="Proteomes" id="UP000749559">
    <property type="component" value="Unassembled WGS sequence"/>
</dbReference>
<dbReference type="SUPFAM" id="SSF57262">
    <property type="entry name" value="Leech antihemostatic proteins"/>
    <property type="match status" value="1"/>
</dbReference>
<gene>
    <name evidence="8" type="ORF">OFUS_LOCUS7440</name>
</gene>
<keyword evidence="5" id="KW-0722">Serine protease inhibitor</keyword>
<feature type="chain" id="PRO_5035946131" description="Antistasin-like domain-containing protein" evidence="6">
    <location>
        <begin position="28"/>
        <end position="192"/>
    </location>
</feature>
<evidence type="ECO:0000256" key="4">
    <source>
        <dbReference type="ARBA" id="ARBA00022690"/>
    </source>
</evidence>
<accession>A0A8S4NJA6</accession>
<sequence>MLGTFFGKMYLGVHAVVLLLCLQGILADVPPVDPIFLDVQVVCPMIVVECEDECVKTTDAEGCDVCICPEPEIACAVPRCINDCGLFGGFKINDLGCQTCDCNEPMCPQVDCPPWSNCEKRGGYGKDARGCQSCECDCPPCSTGFKTDANGCMTCDCDVPACPMFRCPNDCPNGYKKNSDGCMSPTCECNPS</sequence>
<organism evidence="8 9">
    <name type="scientific">Owenia fusiformis</name>
    <name type="common">Polychaete worm</name>
    <dbReference type="NCBI Taxonomy" id="6347"/>
    <lineage>
        <taxon>Eukaryota</taxon>
        <taxon>Metazoa</taxon>
        <taxon>Spiralia</taxon>
        <taxon>Lophotrochozoa</taxon>
        <taxon>Annelida</taxon>
        <taxon>Polychaeta</taxon>
        <taxon>Sedentaria</taxon>
        <taxon>Canalipalpata</taxon>
        <taxon>Sabellida</taxon>
        <taxon>Oweniida</taxon>
        <taxon>Oweniidae</taxon>
        <taxon>Owenia</taxon>
    </lineage>
</organism>
<comment type="caution">
    <text evidence="8">The sequence shown here is derived from an EMBL/GenBank/DDBJ whole genome shotgun (WGS) entry which is preliminary data.</text>
</comment>
<dbReference type="InterPro" id="IPR004094">
    <property type="entry name" value="Antistasin-like"/>
</dbReference>
<proteinExistence type="inferred from homology"/>
<keyword evidence="9" id="KW-1185">Reference proteome</keyword>
<comment type="similarity">
    <text evidence="2">Belongs to the protease inhibitor I15 (antistasin) family.</text>
</comment>
<feature type="domain" description="Antistasin-like" evidence="7">
    <location>
        <begin position="162"/>
        <end position="189"/>
    </location>
</feature>
<protein>
    <recommendedName>
        <fullName evidence="7">Antistasin-like domain-containing protein</fullName>
    </recommendedName>
</protein>
<dbReference type="EMBL" id="CAIIXF020000004">
    <property type="protein sequence ID" value="CAH1780797.1"/>
    <property type="molecule type" value="Genomic_DNA"/>
</dbReference>
<keyword evidence="3" id="KW-0964">Secreted</keyword>
<comment type="subcellular location">
    <subcellularLocation>
        <location evidence="1">Secreted</location>
    </subcellularLocation>
</comment>
<dbReference type="Pfam" id="PF02822">
    <property type="entry name" value="Antistasin"/>
    <property type="match status" value="2"/>
</dbReference>
<feature type="signal peptide" evidence="6">
    <location>
        <begin position="1"/>
        <end position="27"/>
    </location>
</feature>
<dbReference type="GO" id="GO:0005576">
    <property type="term" value="C:extracellular region"/>
    <property type="evidence" value="ECO:0007669"/>
    <property type="project" value="UniProtKB-SubCell"/>
</dbReference>
<name>A0A8S4NJA6_OWEFU</name>
<dbReference type="InterPro" id="IPR011061">
    <property type="entry name" value="Hirudin/antistatin"/>
</dbReference>
<evidence type="ECO:0000256" key="5">
    <source>
        <dbReference type="ARBA" id="ARBA00022900"/>
    </source>
</evidence>
<evidence type="ECO:0000256" key="6">
    <source>
        <dbReference type="SAM" id="SignalP"/>
    </source>
</evidence>
<evidence type="ECO:0000259" key="7">
    <source>
        <dbReference type="PROSITE" id="PS51252"/>
    </source>
</evidence>
<evidence type="ECO:0000256" key="3">
    <source>
        <dbReference type="ARBA" id="ARBA00022525"/>
    </source>
</evidence>
<dbReference type="PROSITE" id="PS51252">
    <property type="entry name" value="ANTISTASIN"/>
    <property type="match status" value="1"/>
</dbReference>
<keyword evidence="4" id="KW-0646">Protease inhibitor</keyword>
<dbReference type="OrthoDB" id="10021323at2759"/>
<reference evidence="8" key="1">
    <citation type="submission" date="2022-03" db="EMBL/GenBank/DDBJ databases">
        <authorList>
            <person name="Martin C."/>
        </authorList>
    </citation>
    <scope>NUCLEOTIDE SEQUENCE</scope>
</reference>
<evidence type="ECO:0000313" key="8">
    <source>
        <dbReference type="EMBL" id="CAH1780797.1"/>
    </source>
</evidence>
<dbReference type="GO" id="GO:0004867">
    <property type="term" value="F:serine-type endopeptidase inhibitor activity"/>
    <property type="evidence" value="ECO:0007669"/>
    <property type="project" value="UniProtKB-KW"/>
</dbReference>
<evidence type="ECO:0000313" key="9">
    <source>
        <dbReference type="Proteomes" id="UP000749559"/>
    </source>
</evidence>
<feature type="non-terminal residue" evidence="8">
    <location>
        <position position="192"/>
    </location>
</feature>